<evidence type="ECO:0000256" key="2">
    <source>
        <dbReference type="SAM" id="Phobius"/>
    </source>
</evidence>
<dbReference type="PANTHER" id="PTHR13281">
    <property type="entry name" value="TRANSMEMBRANE PROTEIN 70, MITOCHONDRIAL"/>
    <property type="match status" value="1"/>
</dbReference>
<comment type="similarity">
    <text evidence="1">Belongs to the TMEM70 family.</text>
</comment>
<name>A0A0A9WUD2_LYGHE</name>
<dbReference type="GO" id="GO:0031966">
    <property type="term" value="C:mitochondrial membrane"/>
    <property type="evidence" value="ECO:0007669"/>
    <property type="project" value="TreeGrafter"/>
</dbReference>
<evidence type="ECO:0000256" key="1">
    <source>
        <dbReference type="ARBA" id="ARBA00005280"/>
    </source>
</evidence>
<proteinExistence type="inferred from homology"/>
<dbReference type="Pfam" id="PF06979">
    <property type="entry name" value="TMEM70"/>
    <property type="match status" value="1"/>
</dbReference>
<dbReference type="InterPro" id="IPR045325">
    <property type="entry name" value="TMEM70/TMEM186/TMEM223"/>
</dbReference>
<feature type="transmembrane region" description="Helical" evidence="2">
    <location>
        <begin position="113"/>
        <end position="133"/>
    </location>
</feature>
<organism evidence="3">
    <name type="scientific">Lygus hesperus</name>
    <name type="common">Western plant bug</name>
    <dbReference type="NCBI Taxonomy" id="30085"/>
    <lineage>
        <taxon>Eukaryota</taxon>
        <taxon>Metazoa</taxon>
        <taxon>Ecdysozoa</taxon>
        <taxon>Arthropoda</taxon>
        <taxon>Hexapoda</taxon>
        <taxon>Insecta</taxon>
        <taxon>Pterygota</taxon>
        <taxon>Neoptera</taxon>
        <taxon>Paraneoptera</taxon>
        <taxon>Hemiptera</taxon>
        <taxon>Heteroptera</taxon>
        <taxon>Panheteroptera</taxon>
        <taxon>Cimicomorpha</taxon>
        <taxon>Miridae</taxon>
        <taxon>Mirini</taxon>
        <taxon>Lygus</taxon>
    </lineage>
</organism>
<dbReference type="EMBL" id="GBHO01031537">
    <property type="protein sequence ID" value="JAG12067.1"/>
    <property type="molecule type" value="Transcribed_RNA"/>
</dbReference>
<dbReference type="GO" id="GO:0033615">
    <property type="term" value="P:mitochondrial proton-transporting ATP synthase complex assembly"/>
    <property type="evidence" value="ECO:0007669"/>
    <property type="project" value="TreeGrafter"/>
</dbReference>
<reference evidence="3" key="2">
    <citation type="submission" date="2014-07" db="EMBL/GenBank/DDBJ databases">
        <authorList>
            <person name="Hull J."/>
        </authorList>
    </citation>
    <scope>NUCLEOTIDE SEQUENCE</scope>
</reference>
<feature type="transmembrane region" description="Helical" evidence="2">
    <location>
        <begin position="83"/>
        <end position="101"/>
    </location>
</feature>
<sequence>MSFMKISRFAIRTTFPLTSSLNTIKIKGLPTVLCVRLNHKDASKSAEATNKMSSEEYLEGLKAPELLEEEVYYGPLSKRIRSVKLFSLMTSIMGICAQPVILQRAAELEASSAAIAATCGFVGFFTFVTPLLLHSVTKKYVTSVTYDKEADSYTATIYTLFLRKRAICFKPGEAEIPDVGGGFTSAKVRGIPLFMDSRFFSDVHHYKRIMGYDKPLDFKLSVKKELT</sequence>
<evidence type="ECO:0008006" key="5">
    <source>
        <dbReference type="Google" id="ProtNLM"/>
    </source>
</evidence>
<accession>A0A0A9WUD2</accession>
<gene>
    <name evidence="3" type="ORF">CM83_33503</name>
</gene>
<evidence type="ECO:0000313" key="3">
    <source>
        <dbReference type="EMBL" id="JAG12067.1"/>
    </source>
</evidence>
<reference evidence="3" key="1">
    <citation type="journal article" date="2014" name="PLoS ONE">
        <title>Transcriptome-Based Identification of ABC Transporters in the Western Tarnished Plant Bug Lygus hesperus.</title>
        <authorList>
            <person name="Hull J.J."/>
            <person name="Chaney K."/>
            <person name="Geib S.M."/>
            <person name="Fabrick J.A."/>
            <person name="Brent C.S."/>
            <person name="Walsh D."/>
            <person name="Lavine L.C."/>
        </authorList>
    </citation>
    <scope>NUCLEOTIDE SEQUENCE</scope>
</reference>
<dbReference type="AlphaFoldDB" id="A0A0A9WUD2"/>
<keyword evidence="2" id="KW-0472">Membrane</keyword>
<keyword evidence="2" id="KW-1133">Transmembrane helix</keyword>
<keyword evidence="2" id="KW-0812">Transmembrane</keyword>
<evidence type="ECO:0000313" key="4">
    <source>
        <dbReference type="EMBL" id="JAG55322.1"/>
    </source>
</evidence>
<dbReference type="PANTHER" id="PTHR13281:SF0">
    <property type="entry name" value="TRANSMEMBRANE PROTEIN 70, MITOCHONDRIAL"/>
    <property type="match status" value="1"/>
</dbReference>
<reference evidence="4" key="3">
    <citation type="submission" date="2014-09" db="EMBL/GenBank/DDBJ databases">
        <authorList>
            <person name="Magalhaes I.L.F."/>
            <person name="Oliveira U."/>
            <person name="Santos F.R."/>
            <person name="Vidigal T.H.D.A."/>
            <person name="Brescovit A.D."/>
            <person name="Santos A.J."/>
        </authorList>
    </citation>
    <scope>NUCLEOTIDE SEQUENCE</scope>
</reference>
<dbReference type="InterPro" id="IPR009724">
    <property type="entry name" value="TMEM70"/>
</dbReference>
<dbReference type="EMBL" id="GBRD01010502">
    <property type="protein sequence ID" value="JAG55322.1"/>
    <property type="molecule type" value="Transcribed_RNA"/>
</dbReference>
<protein>
    <recommendedName>
        <fullName evidence="5">Transmembrane protein 70, mitochondrial</fullName>
    </recommendedName>
</protein>